<keyword evidence="2" id="KW-1185">Reference proteome</keyword>
<evidence type="ECO:0000313" key="2">
    <source>
        <dbReference type="Proteomes" id="UP000479710"/>
    </source>
</evidence>
<organism evidence="1 2">
    <name type="scientific">Oryza meyeriana var. granulata</name>
    <dbReference type="NCBI Taxonomy" id="110450"/>
    <lineage>
        <taxon>Eukaryota</taxon>
        <taxon>Viridiplantae</taxon>
        <taxon>Streptophyta</taxon>
        <taxon>Embryophyta</taxon>
        <taxon>Tracheophyta</taxon>
        <taxon>Spermatophyta</taxon>
        <taxon>Magnoliopsida</taxon>
        <taxon>Liliopsida</taxon>
        <taxon>Poales</taxon>
        <taxon>Poaceae</taxon>
        <taxon>BOP clade</taxon>
        <taxon>Oryzoideae</taxon>
        <taxon>Oryzeae</taxon>
        <taxon>Oryzinae</taxon>
        <taxon>Oryza</taxon>
        <taxon>Oryza meyeriana</taxon>
    </lineage>
</organism>
<gene>
    <name evidence="1" type="ORF">E2562_010958</name>
</gene>
<evidence type="ECO:0000313" key="1">
    <source>
        <dbReference type="EMBL" id="KAF0891765.1"/>
    </source>
</evidence>
<dbReference type="AlphaFoldDB" id="A0A6G1BTV7"/>
<dbReference type="EMBL" id="SPHZ02000011">
    <property type="protein sequence ID" value="KAF0891765.1"/>
    <property type="molecule type" value="Genomic_DNA"/>
</dbReference>
<accession>A0A6G1BTV7</accession>
<sequence length="63" mass="6876">MEKEGAAGATVLEEDRCYLAGALWRRRSRGLLGRRQQDRPTLGRAGVLGPCGNLTCSDEVVCR</sequence>
<comment type="caution">
    <text evidence="1">The sequence shown here is derived from an EMBL/GenBank/DDBJ whole genome shotgun (WGS) entry which is preliminary data.</text>
</comment>
<protein>
    <submittedName>
        <fullName evidence="1">Uncharacterized protein</fullName>
    </submittedName>
</protein>
<proteinExistence type="predicted"/>
<name>A0A6G1BTV7_9ORYZ</name>
<dbReference type="Proteomes" id="UP000479710">
    <property type="component" value="Unassembled WGS sequence"/>
</dbReference>
<reference evidence="1 2" key="1">
    <citation type="submission" date="2019-11" db="EMBL/GenBank/DDBJ databases">
        <title>Whole genome sequence of Oryza granulata.</title>
        <authorList>
            <person name="Li W."/>
        </authorList>
    </citation>
    <scope>NUCLEOTIDE SEQUENCE [LARGE SCALE GENOMIC DNA]</scope>
    <source>
        <strain evidence="2">cv. Menghai</strain>
        <tissue evidence="1">Leaf</tissue>
    </source>
</reference>